<comment type="caution">
    <text evidence="2">The sequence shown here is derived from an EMBL/GenBank/DDBJ whole genome shotgun (WGS) entry which is preliminary data.</text>
</comment>
<accession>A0A1F6YML3</accession>
<sequence length="174" mass="20239">MIKNMEKLNKNLIIGILAVIVLAMGIFYLVDKKSDNYTIEISGKSVVISDEKWKKSDDPETYAKNFEAREMLEREAFPQVITVYLNKMTSDRMSGKKISENEWLEVFVVHPQTATVQIRRNKGDYWVLSRQTFSVSEPQLINANPESSEQNFALYQTFFQNEIDTTRHILDSEF</sequence>
<proteinExistence type="predicted"/>
<reference evidence="2 3" key="1">
    <citation type="journal article" date="2016" name="Nat. Commun.">
        <title>Thousands of microbial genomes shed light on interconnected biogeochemical processes in an aquifer system.</title>
        <authorList>
            <person name="Anantharaman K."/>
            <person name="Brown C.T."/>
            <person name="Hug L.A."/>
            <person name="Sharon I."/>
            <person name="Castelle C.J."/>
            <person name="Probst A.J."/>
            <person name="Thomas B.C."/>
            <person name="Singh A."/>
            <person name="Wilkins M.J."/>
            <person name="Karaoz U."/>
            <person name="Brodie E.L."/>
            <person name="Williams K.H."/>
            <person name="Hubbard S.S."/>
            <person name="Banfield J.F."/>
        </authorList>
    </citation>
    <scope>NUCLEOTIDE SEQUENCE [LARGE SCALE GENOMIC DNA]</scope>
</reference>
<organism evidence="2 3">
    <name type="scientific">Candidatus Nomurabacteria bacterium RIFOXYA2_FULL_42_12</name>
    <dbReference type="NCBI Taxonomy" id="1801801"/>
    <lineage>
        <taxon>Bacteria</taxon>
        <taxon>Candidatus Nomuraibacteriota</taxon>
    </lineage>
</organism>
<keyword evidence="1" id="KW-0812">Transmembrane</keyword>
<keyword evidence="1" id="KW-0472">Membrane</keyword>
<dbReference type="EMBL" id="MFVZ01000012">
    <property type="protein sequence ID" value="OGJ07604.1"/>
    <property type="molecule type" value="Genomic_DNA"/>
</dbReference>
<evidence type="ECO:0000313" key="3">
    <source>
        <dbReference type="Proteomes" id="UP000178138"/>
    </source>
</evidence>
<name>A0A1F6YML3_9BACT</name>
<gene>
    <name evidence="2" type="ORF">A2225_02850</name>
</gene>
<feature type="transmembrane region" description="Helical" evidence="1">
    <location>
        <begin position="12"/>
        <end position="30"/>
    </location>
</feature>
<keyword evidence="1" id="KW-1133">Transmembrane helix</keyword>
<dbReference type="AlphaFoldDB" id="A0A1F6YML3"/>
<evidence type="ECO:0000256" key="1">
    <source>
        <dbReference type="SAM" id="Phobius"/>
    </source>
</evidence>
<protein>
    <submittedName>
        <fullName evidence="2">Uncharacterized protein</fullName>
    </submittedName>
</protein>
<dbReference type="Proteomes" id="UP000178138">
    <property type="component" value="Unassembled WGS sequence"/>
</dbReference>
<evidence type="ECO:0000313" key="2">
    <source>
        <dbReference type="EMBL" id="OGJ07604.1"/>
    </source>
</evidence>